<evidence type="ECO:0000256" key="1">
    <source>
        <dbReference type="ARBA" id="ARBA00001954"/>
    </source>
</evidence>
<proteinExistence type="predicted"/>
<reference evidence="2 3" key="1">
    <citation type="submission" date="2020-08" db="EMBL/GenBank/DDBJ databases">
        <title>Novel species isolated from subtropical streams in China.</title>
        <authorList>
            <person name="Lu H."/>
        </authorList>
    </citation>
    <scope>NUCLEOTIDE SEQUENCE [LARGE SCALE GENOMIC DNA]</scope>
    <source>
        <strain evidence="2 3">KACC 16656</strain>
    </source>
</reference>
<dbReference type="Pfam" id="PF05721">
    <property type="entry name" value="PhyH"/>
    <property type="match status" value="1"/>
</dbReference>
<dbReference type="PANTHER" id="PTHR20883">
    <property type="entry name" value="PHYTANOYL-COA DIOXYGENASE DOMAIN CONTAINING 1"/>
    <property type="match status" value="1"/>
</dbReference>
<keyword evidence="2" id="KW-0223">Dioxygenase</keyword>
<dbReference type="Gene3D" id="2.60.120.620">
    <property type="entry name" value="q2cbj1_9rhob like domain"/>
    <property type="match status" value="1"/>
</dbReference>
<gene>
    <name evidence="2" type="ORF">H8K52_04805</name>
</gene>
<dbReference type="InterPro" id="IPR008775">
    <property type="entry name" value="Phytyl_CoA_dOase-like"/>
</dbReference>
<keyword evidence="2" id="KW-0560">Oxidoreductase</keyword>
<organism evidence="2 3">
    <name type="scientific">Undibacterium seohonense</name>
    <dbReference type="NCBI Taxonomy" id="1344950"/>
    <lineage>
        <taxon>Bacteria</taxon>
        <taxon>Pseudomonadati</taxon>
        <taxon>Pseudomonadota</taxon>
        <taxon>Betaproteobacteria</taxon>
        <taxon>Burkholderiales</taxon>
        <taxon>Oxalobacteraceae</taxon>
        <taxon>Undibacterium</taxon>
    </lineage>
</organism>
<dbReference type="SUPFAM" id="SSF51197">
    <property type="entry name" value="Clavaminate synthase-like"/>
    <property type="match status" value="1"/>
</dbReference>
<dbReference type="GO" id="GO:0051213">
    <property type="term" value="F:dioxygenase activity"/>
    <property type="evidence" value="ECO:0007669"/>
    <property type="project" value="UniProtKB-KW"/>
</dbReference>
<sequence>MFNSEFKTQGFFVTPPLLSEIELAQLSDHLAAIISNSATPKAGDRHLLGNMWCSQLAQVIGQHALLRDVLPAYYRAVQCSLFEKSVDNNWLVAWHQDLSIPVAEKVDHPALNAWSNKDGYWFVQAPVEVLEQLVAVRLHVDVCTEFDGALKLIPGSHQYGKLDTTQANILRASSGERLCAVERGAALVMRPLALHASSKASGHSRRRVLHFVFGPQDLPYGLHWHYAV</sequence>
<evidence type="ECO:0000313" key="3">
    <source>
        <dbReference type="Proteomes" id="UP000648257"/>
    </source>
</evidence>
<evidence type="ECO:0000313" key="2">
    <source>
        <dbReference type="EMBL" id="MBC3806664.1"/>
    </source>
</evidence>
<dbReference type="Proteomes" id="UP000648257">
    <property type="component" value="Unassembled WGS sequence"/>
</dbReference>
<accession>A0ABR6X195</accession>
<name>A0ABR6X195_9BURK</name>
<dbReference type="EMBL" id="JACOFW010000003">
    <property type="protein sequence ID" value="MBC3806664.1"/>
    <property type="molecule type" value="Genomic_DNA"/>
</dbReference>
<protein>
    <submittedName>
        <fullName evidence="2">Phytanoyl-CoA dioxygenase family protein</fullName>
    </submittedName>
</protein>
<dbReference type="RefSeq" id="WP_186921741.1">
    <property type="nucleotide sequence ID" value="NZ_JACOFW010000003.1"/>
</dbReference>
<dbReference type="PANTHER" id="PTHR20883:SF48">
    <property type="entry name" value="ECTOINE DIOXYGENASE"/>
    <property type="match status" value="1"/>
</dbReference>
<keyword evidence="3" id="KW-1185">Reference proteome</keyword>
<comment type="cofactor">
    <cofactor evidence="1">
        <name>Fe(2+)</name>
        <dbReference type="ChEBI" id="CHEBI:29033"/>
    </cofactor>
</comment>
<comment type="caution">
    <text evidence="2">The sequence shown here is derived from an EMBL/GenBank/DDBJ whole genome shotgun (WGS) entry which is preliminary data.</text>
</comment>